<reference evidence="2" key="2">
    <citation type="submission" date="2023-05" db="EMBL/GenBank/DDBJ databases">
        <authorList>
            <consortium name="Lawrence Berkeley National Laboratory"/>
            <person name="Steindorff A."/>
            <person name="Hensen N."/>
            <person name="Bonometti L."/>
            <person name="Westerberg I."/>
            <person name="Brannstrom I.O."/>
            <person name="Guillou S."/>
            <person name="Cros-Aarteil S."/>
            <person name="Calhoun S."/>
            <person name="Haridas S."/>
            <person name="Kuo A."/>
            <person name="Mondo S."/>
            <person name="Pangilinan J."/>
            <person name="Riley R."/>
            <person name="Labutti K."/>
            <person name="Andreopoulos B."/>
            <person name="Lipzen A."/>
            <person name="Chen C."/>
            <person name="Yanf M."/>
            <person name="Daum C."/>
            <person name="Ng V."/>
            <person name="Clum A."/>
            <person name="Ohm R."/>
            <person name="Martin F."/>
            <person name="Silar P."/>
            <person name="Natvig D."/>
            <person name="Lalanne C."/>
            <person name="Gautier V."/>
            <person name="Ament-Velasquez S.L."/>
            <person name="Kruys A."/>
            <person name="Hutchinson M.I."/>
            <person name="Powell A.J."/>
            <person name="Barry K."/>
            <person name="Miller A.N."/>
            <person name="Grigoriev I.V."/>
            <person name="Debuchy R."/>
            <person name="Gladieux P."/>
            <person name="Thoren M.H."/>
            <person name="Johannesson H."/>
        </authorList>
    </citation>
    <scope>NUCLEOTIDE SEQUENCE</scope>
    <source>
        <strain evidence="2">CBS 103.79</strain>
    </source>
</reference>
<reference evidence="2" key="1">
    <citation type="journal article" date="2023" name="Mol. Phylogenet. Evol.">
        <title>Genome-scale phylogeny and comparative genomics of the fungal order Sordariales.</title>
        <authorList>
            <person name="Hensen N."/>
            <person name="Bonometti L."/>
            <person name="Westerberg I."/>
            <person name="Brannstrom I.O."/>
            <person name="Guillou S."/>
            <person name="Cros-Aarteil S."/>
            <person name="Calhoun S."/>
            <person name="Haridas S."/>
            <person name="Kuo A."/>
            <person name="Mondo S."/>
            <person name="Pangilinan J."/>
            <person name="Riley R."/>
            <person name="LaButti K."/>
            <person name="Andreopoulos B."/>
            <person name="Lipzen A."/>
            <person name="Chen C."/>
            <person name="Yan M."/>
            <person name="Daum C."/>
            <person name="Ng V."/>
            <person name="Clum A."/>
            <person name="Steindorff A."/>
            <person name="Ohm R.A."/>
            <person name="Martin F."/>
            <person name="Silar P."/>
            <person name="Natvig D.O."/>
            <person name="Lalanne C."/>
            <person name="Gautier V."/>
            <person name="Ament-Velasquez S.L."/>
            <person name="Kruys A."/>
            <person name="Hutchinson M.I."/>
            <person name="Powell A.J."/>
            <person name="Barry K."/>
            <person name="Miller A.N."/>
            <person name="Grigoriev I.V."/>
            <person name="Debuchy R."/>
            <person name="Gladieux P."/>
            <person name="Hiltunen Thoren M."/>
            <person name="Johannesson H."/>
        </authorList>
    </citation>
    <scope>NUCLEOTIDE SEQUENCE</scope>
    <source>
        <strain evidence="2">CBS 103.79</strain>
    </source>
</reference>
<dbReference type="Pfam" id="PF26639">
    <property type="entry name" value="Het-6_barrel"/>
    <property type="match status" value="1"/>
</dbReference>
<dbReference type="EMBL" id="MU855621">
    <property type="protein sequence ID" value="KAK3900964.1"/>
    <property type="molecule type" value="Genomic_DNA"/>
</dbReference>
<sequence>MTAPPETPPTPKPPPFPYTPISPSEFRLLKITATTPHLRLDLQPFSIHSCPPYSALSYEWGTIPPSPSDPTLCNGARFPLSPTLAAALRAVHRHAPAIWLWVDAICINQSDNAEKAYQVTGMAELYSYAEQVLVWLGEAGGESDLVCDLLPGLTDRIWALQGEDGQGWRPMGTEEIVASGLPPAEDVLWRAALALYGRGWFQRMWIVQEIVLAPSCVFLCGRRKLAWSVMMNFAVAVTRWQGLRSIAGLHVKALGEELVNRSTNGIRLMTDTQRLQEGLEEPDRALDGLRMALHVMQSQTAGVKVDYVYAILGMLSEELEIKVVVDYSEDTKRNYGMVHAAFFRQCLGRLRDWPSHLFPPKTARDGNVPSWCPPWGTGWNSRALPTGGYRTGRPSAMSLLPSFNSPSPATAKEDGILRIPGIAVDVIQAVISLDQTDTGNLAEIMKVLKTCAAHMSDGVDGPGRLLGALIGECGWLSTSFYSSTAPDGHLLDGLLGFLEPIVAHEHEHQDEAAYVPMDLDTADYFLGEHRFWRSYLNQLLIRWAARSVAVTEHGRVGLVSRDTRPGDTVCAFLGATLPQVISRHEDGVNWTYVGPTAFDGLVNGETFATDDWMDKKEIFSLR</sequence>
<evidence type="ECO:0000313" key="3">
    <source>
        <dbReference type="Proteomes" id="UP001303889"/>
    </source>
</evidence>
<gene>
    <name evidence="2" type="ORF">C8A05DRAFT_35368</name>
</gene>
<protein>
    <submittedName>
        <fullName evidence="2">Heterokaryon incompatibility protein-domain-containing protein</fullName>
    </submittedName>
</protein>
<accession>A0AAN6RSB4</accession>
<evidence type="ECO:0000313" key="2">
    <source>
        <dbReference type="EMBL" id="KAK3900964.1"/>
    </source>
</evidence>
<name>A0AAN6RSB4_9PEZI</name>
<evidence type="ECO:0000259" key="1">
    <source>
        <dbReference type="Pfam" id="PF06985"/>
    </source>
</evidence>
<dbReference type="PANTHER" id="PTHR24148:SF73">
    <property type="entry name" value="HET DOMAIN PROTEIN (AFU_ORTHOLOGUE AFUA_8G01020)"/>
    <property type="match status" value="1"/>
</dbReference>
<dbReference type="InterPro" id="IPR052895">
    <property type="entry name" value="HetReg/Transcr_Mod"/>
</dbReference>
<dbReference type="PANTHER" id="PTHR24148">
    <property type="entry name" value="ANKYRIN REPEAT DOMAIN-CONTAINING PROTEIN 39 HOMOLOG-RELATED"/>
    <property type="match status" value="1"/>
</dbReference>
<dbReference type="Proteomes" id="UP001303889">
    <property type="component" value="Unassembled WGS sequence"/>
</dbReference>
<feature type="domain" description="Heterokaryon incompatibility" evidence="1">
    <location>
        <begin position="53"/>
        <end position="209"/>
    </location>
</feature>
<dbReference type="Pfam" id="PF06985">
    <property type="entry name" value="HET"/>
    <property type="match status" value="1"/>
</dbReference>
<comment type="caution">
    <text evidence="2">The sequence shown here is derived from an EMBL/GenBank/DDBJ whole genome shotgun (WGS) entry which is preliminary data.</text>
</comment>
<organism evidence="2 3">
    <name type="scientific">Staphylotrichum tortipilum</name>
    <dbReference type="NCBI Taxonomy" id="2831512"/>
    <lineage>
        <taxon>Eukaryota</taxon>
        <taxon>Fungi</taxon>
        <taxon>Dikarya</taxon>
        <taxon>Ascomycota</taxon>
        <taxon>Pezizomycotina</taxon>
        <taxon>Sordariomycetes</taxon>
        <taxon>Sordariomycetidae</taxon>
        <taxon>Sordariales</taxon>
        <taxon>Chaetomiaceae</taxon>
        <taxon>Staphylotrichum</taxon>
    </lineage>
</organism>
<keyword evidence="3" id="KW-1185">Reference proteome</keyword>
<dbReference type="InterPro" id="IPR010730">
    <property type="entry name" value="HET"/>
</dbReference>
<proteinExistence type="predicted"/>
<dbReference type="AlphaFoldDB" id="A0AAN6RSB4"/>